<evidence type="ECO:0000313" key="2">
    <source>
        <dbReference type="Proteomes" id="UP000275069"/>
    </source>
</evidence>
<dbReference type="PANTHER" id="PTHR30348:SF4">
    <property type="entry name" value="DUF72 DOMAIN-CONTAINING PROTEIN"/>
    <property type="match status" value="1"/>
</dbReference>
<dbReference type="InterPro" id="IPR036520">
    <property type="entry name" value="UPF0759_sf"/>
</dbReference>
<accession>A0A387BWJ7</accession>
<evidence type="ECO:0000313" key="1">
    <source>
        <dbReference type="EMBL" id="AYG05207.1"/>
    </source>
</evidence>
<dbReference type="Pfam" id="PF01904">
    <property type="entry name" value="DUF72"/>
    <property type="match status" value="1"/>
</dbReference>
<proteinExistence type="predicted"/>
<protein>
    <submittedName>
        <fullName evidence="1">DUF72 domain-containing protein</fullName>
    </submittedName>
</protein>
<dbReference type="Proteomes" id="UP000275069">
    <property type="component" value="Chromosome"/>
</dbReference>
<sequence length="253" mass="28845">MGTSGWRYASWRGDFYPKGLVQRRELEHLATRMNSVELNGSFYSLQRPESYDRWRDATPAGFRFAVKGGRYITHMAGPDKLTAGIENFFASGVTRLGDRLGPILWQFPTRRRFDPAQLEAFCAALPRSYDGRRLRHALEPRHESFADPACTHILNRHRIALVASDGAREWPTLFMDRATDATAGLVYVRLHGPHELYHGGYSQKQLAHWASVVRELATRGERKTVRDTYVYFDNDADGRAPFDALALAELMAR</sequence>
<organism evidence="1 2">
    <name type="scientific">Gryllotalpicola protaetiae</name>
    <dbReference type="NCBI Taxonomy" id="2419771"/>
    <lineage>
        <taxon>Bacteria</taxon>
        <taxon>Bacillati</taxon>
        <taxon>Actinomycetota</taxon>
        <taxon>Actinomycetes</taxon>
        <taxon>Micrococcales</taxon>
        <taxon>Microbacteriaceae</taxon>
        <taxon>Gryllotalpicola</taxon>
    </lineage>
</organism>
<dbReference type="EMBL" id="CP032624">
    <property type="protein sequence ID" value="AYG05207.1"/>
    <property type="molecule type" value="Genomic_DNA"/>
</dbReference>
<keyword evidence="2" id="KW-1185">Reference proteome</keyword>
<dbReference type="AlphaFoldDB" id="A0A387BWJ7"/>
<name>A0A387BWJ7_9MICO</name>
<dbReference type="Gene3D" id="3.20.20.410">
    <property type="entry name" value="Protein of unknown function UPF0759"/>
    <property type="match status" value="1"/>
</dbReference>
<dbReference type="InterPro" id="IPR002763">
    <property type="entry name" value="DUF72"/>
</dbReference>
<dbReference type="OrthoDB" id="9780310at2"/>
<dbReference type="SUPFAM" id="SSF117396">
    <property type="entry name" value="TM1631-like"/>
    <property type="match status" value="1"/>
</dbReference>
<reference evidence="1 2" key="1">
    <citation type="submission" date="2018-09" db="EMBL/GenBank/DDBJ databases">
        <title>Genome sequencing of strain 2DFW10M-5.</title>
        <authorList>
            <person name="Heo J."/>
            <person name="Kim S.-J."/>
            <person name="Kwon S.-W."/>
        </authorList>
    </citation>
    <scope>NUCLEOTIDE SEQUENCE [LARGE SCALE GENOMIC DNA]</scope>
    <source>
        <strain evidence="1 2">2DFW10M-5</strain>
    </source>
</reference>
<dbReference type="KEGG" id="gry:D7I44_01905"/>
<dbReference type="PANTHER" id="PTHR30348">
    <property type="entry name" value="UNCHARACTERIZED PROTEIN YECE"/>
    <property type="match status" value="1"/>
</dbReference>
<gene>
    <name evidence="1" type="ORF">D7I44_01905</name>
</gene>